<dbReference type="SUPFAM" id="SSF54862">
    <property type="entry name" value="4Fe-4S ferredoxins"/>
    <property type="match status" value="1"/>
</dbReference>
<evidence type="ECO:0000256" key="6">
    <source>
        <dbReference type="ARBA" id="ARBA00022723"/>
    </source>
</evidence>
<evidence type="ECO:0000256" key="3">
    <source>
        <dbReference type="ARBA" id="ARBA00022448"/>
    </source>
</evidence>
<evidence type="ECO:0000256" key="13">
    <source>
        <dbReference type="ARBA" id="ARBA00052682"/>
    </source>
</evidence>
<dbReference type="FunFam" id="3.30.70.20:FF:000012">
    <property type="entry name" value="Electron transfer flavoprotein-ubiquinone oxidoreductase, mitochondrial"/>
    <property type="match status" value="1"/>
</dbReference>
<name>A0A8J2YT60_9PROT</name>
<comment type="caution">
    <text evidence="16">The sequence shown here is derived from an EMBL/GenBank/DDBJ whole genome shotgun (WGS) entry which is preliminary data.</text>
</comment>
<evidence type="ECO:0000313" key="17">
    <source>
        <dbReference type="Proteomes" id="UP000646365"/>
    </source>
</evidence>
<dbReference type="InterPro" id="IPR036188">
    <property type="entry name" value="FAD/NAD-bd_sf"/>
</dbReference>
<proteinExistence type="predicted"/>
<dbReference type="InterPro" id="IPR017896">
    <property type="entry name" value="4Fe4S_Fe-S-bd"/>
</dbReference>
<gene>
    <name evidence="16" type="ORF">GCM10011611_25150</name>
</gene>
<keyword evidence="10 14" id="KW-0408">Iron</keyword>
<evidence type="ECO:0000256" key="12">
    <source>
        <dbReference type="ARBA" id="ARBA00023075"/>
    </source>
</evidence>
<evidence type="ECO:0000256" key="11">
    <source>
        <dbReference type="ARBA" id="ARBA00023014"/>
    </source>
</evidence>
<dbReference type="Pfam" id="PF05187">
    <property type="entry name" value="Fer4_ETF_QO"/>
    <property type="match status" value="1"/>
</dbReference>
<reference evidence="16" key="2">
    <citation type="submission" date="2020-09" db="EMBL/GenBank/DDBJ databases">
        <authorList>
            <person name="Sun Q."/>
            <person name="Zhou Y."/>
        </authorList>
    </citation>
    <scope>NUCLEOTIDE SEQUENCE</scope>
    <source>
        <strain evidence="16">CGMCC 1.15725</strain>
    </source>
</reference>
<dbReference type="Gene3D" id="3.50.50.60">
    <property type="entry name" value="FAD/NAD(P)-binding domain"/>
    <property type="match status" value="1"/>
</dbReference>
<dbReference type="InterPro" id="IPR049398">
    <property type="entry name" value="ETF-QO/FixC_UQ-bd"/>
</dbReference>
<evidence type="ECO:0000256" key="1">
    <source>
        <dbReference type="ARBA" id="ARBA00001974"/>
    </source>
</evidence>
<keyword evidence="4" id="KW-0004">4Fe-4S</keyword>
<protein>
    <recommendedName>
        <fullName evidence="14">Electron transfer flavoprotein-ubiquinone oxidoreductase</fullName>
        <shortName evidence="14">ETF-QO</shortName>
        <ecNumber evidence="14">1.5.5.1</ecNumber>
    </recommendedName>
</protein>
<comment type="cofactor">
    <cofactor evidence="1 14">
        <name>FAD</name>
        <dbReference type="ChEBI" id="CHEBI:57692"/>
    </cofactor>
</comment>
<dbReference type="GO" id="GO:0051539">
    <property type="term" value="F:4 iron, 4 sulfur cluster binding"/>
    <property type="evidence" value="ECO:0007669"/>
    <property type="project" value="UniProtKB-UniRule"/>
</dbReference>
<dbReference type="GO" id="GO:0004174">
    <property type="term" value="F:electron-transferring-flavoprotein dehydrogenase activity"/>
    <property type="evidence" value="ECO:0007669"/>
    <property type="project" value="UniProtKB-UniRule"/>
</dbReference>
<keyword evidence="5 14" id="KW-0285">Flavoprotein</keyword>
<dbReference type="Pfam" id="PF21162">
    <property type="entry name" value="ETFQO_UQ-bd"/>
    <property type="match status" value="1"/>
</dbReference>
<accession>A0A8J2YT60</accession>
<keyword evidence="7 14" id="KW-0274">FAD</keyword>
<reference evidence="16" key="1">
    <citation type="journal article" date="2014" name="Int. J. Syst. Evol. Microbiol.">
        <title>Complete genome sequence of Corynebacterium casei LMG S-19264T (=DSM 44701T), isolated from a smear-ripened cheese.</title>
        <authorList>
            <consortium name="US DOE Joint Genome Institute (JGI-PGF)"/>
            <person name="Walter F."/>
            <person name="Albersmeier A."/>
            <person name="Kalinowski J."/>
            <person name="Ruckert C."/>
        </authorList>
    </citation>
    <scope>NUCLEOTIDE SEQUENCE</scope>
    <source>
        <strain evidence="16">CGMCC 1.15725</strain>
    </source>
</reference>
<dbReference type="PANTHER" id="PTHR10617">
    <property type="entry name" value="ELECTRON TRANSFER FLAVOPROTEIN-UBIQUINONE OXIDOREDUCTASE"/>
    <property type="match status" value="1"/>
</dbReference>
<dbReference type="PANTHER" id="PTHR10617:SF107">
    <property type="entry name" value="ELECTRON TRANSFER FLAVOPROTEIN-UBIQUINONE OXIDOREDUCTASE, MITOCHONDRIAL"/>
    <property type="match status" value="1"/>
</dbReference>
<dbReference type="Gene3D" id="3.30.9.90">
    <property type="match status" value="1"/>
</dbReference>
<dbReference type="EC" id="1.5.5.1" evidence="14"/>
<evidence type="ECO:0000313" key="16">
    <source>
        <dbReference type="EMBL" id="GGF18245.1"/>
    </source>
</evidence>
<dbReference type="RefSeq" id="WP_189046183.1">
    <property type="nucleotide sequence ID" value="NZ_BMJQ01000006.1"/>
</dbReference>
<evidence type="ECO:0000256" key="4">
    <source>
        <dbReference type="ARBA" id="ARBA00022485"/>
    </source>
</evidence>
<evidence type="ECO:0000256" key="10">
    <source>
        <dbReference type="ARBA" id="ARBA00023004"/>
    </source>
</evidence>
<evidence type="ECO:0000259" key="15">
    <source>
        <dbReference type="PROSITE" id="PS51379"/>
    </source>
</evidence>
<evidence type="ECO:0000256" key="14">
    <source>
        <dbReference type="RuleBase" id="RU366068"/>
    </source>
</evidence>
<dbReference type="SUPFAM" id="SSF51905">
    <property type="entry name" value="FAD/NAD(P)-binding domain"/>
    <property type="match status" value="1"/>
</dbReference>
<comment type="cofactor">
    <cofactor evidence="14">
        <name>[4Fe-4S] cluster</name>
        <dbReference type="ChEBI" id="CHEBI:49883"/>
    </cofactor>
    <text evidence="14">Binds 1 [4Fe-4S] cluster.</text>
</comment>
<dbReference type="InterPro" id="IPR007859">
    <property type="entry name" value="ETF-QO/FixX_C"/>
</dbReference>
<dbReference type="SUPFAM" id="SSF54373">
    <property type="entry name" value="FAD-linked reductases, C-terminal domain"/>
    <property type="match status" value="1"/>
</dbReference>
<dbReference type="GO" id="GO:0046872">
    <property type="term" value="F:metal ion binding"/>
    <property type="evidence" value="ECO:0007669"/>
    <property type="project" value="UniProtKB-KW"/>
</dbReference>
<evidence type="ECO:0000256" key="7">
    <source>
        <dbReference type="ARBA" id="ARBA00022827"/>
    </source>
</evidence>
<comment type="function">
    <text evidence="2 14">Accepts electrons from ETF and reduces ubiquinone.</text>
</comment>
<dbReference type="InterPro" id="IPR040156">
    <property type="entry name" value="ETF-QO"/>
</dbReference>
<organism evidence="16 17">
    <name type="scientific">Aliidongia dinghuensis</name>
    <dbReference type="NCBI Taxonomy" id="1867774"/>
    <lineage>
        <taxon>Bacteria</taxon>
        <taxon>Pseudomonadati</taxon>
        <taxon>Pseudomonadota</taxon>
        <taxon>Alphaproteobacteria</taxon>
        <taxon>Rhodospirillales</taxon>
        <taxon>Dongiaceae</taxon>
        <taxon>Aliidongia</taxon>
    </lineage>
</organism>
<keyword evidence="17" id="KW-1185">Reference proteome</keyword>
<dbReference type="Gene3D" id="3.30.70.20">
    <property type="match status" value="1"/>
</dbReference>
<evidence type="ECO:0000256" key="9">
    <source>
        <dbReference type="ARBA" id="ARBA00023002"/>
    </source>
</evidence>
<evidence type="ECO:0000256" key="8">
    <source>
        <dbReference type="ARBA" id="ARBA00022982"/>
    </source>
</evidence>
<dbReference type="Proteomes" id="UP000646365">
    <property type="component" value="Unassembled WGS sequence"/>
</dbReference>
<dbReference type="AlphaFoldDB" id="A0A8J2YT60"/>
<evidence type="ECO:0000256" key="2">
    <source>
        <dbReference type="ARBA" id="ARBA00002819"/>
    </source>
</evidence>
<keyword evidence="6 14" id="KW-0479">Metal-binding</keyword>
<keyword evidence="12 14" id="KW-0830">Ubiquinone</keyword>
<keyword evidence="8 14" id="KW-0249">Electron transport</keyword>
<comment type="catalytic activity">
    <reaction evidence="13 14">
        <text>a ubiquinone + reduced [electron-transfer flavoprotein] = a ubiquinol + oxidized [electron-transfer flavoprotein] + H(+)</text>
        <dbReference type="Rhea" id="RHEA:24052"/>
        <dbReference type="Rhea" id="RHEA-COMP:9565"/>
        <dbReference type="Rhea" id="RHEA-COMP:9566"/>
        <dbReference type="Rhea" id="RHEA-COMP:10685"/>
        <dbReference type="Rhea" id="RHEA-COMP:10686"/>
        <dbReference type="ChEBI" id="CHEBI:15378"/>
        <dbReference type="ChEBI" id="CHEBI:16389"/>
        <dbReference type="ChEBI" id="CHEBI:17976"/>
        <dbReference type="ChEBI" id="CHEBI:57692"/>
        <dbReference type="ChEBI" id="CHEBI:58307"/>
        <dbReference type="EC" id="1.5.5.1"/>
    </reaction>
</comment>
<keyword evidence="3 14" id="KW-0813">Transport</keyword>
<sequence length="541" mass="59848">MERESMEYDVVIVGAGPSGLSAAIRLKQLAAAAGRELSVCVLEKGSEVGAHILSGAVLEPRSLNELIPDWKERGAPLNTPAKEDRFLFLTETKAYRLPTPPQMNNHGNYIISLGNFCRWLGTQAEELGVEIYPGFAAAEVLYDETGRVKGVATGDMGIGKDGQPTDAHQPGMELHGKVTMFAEGCRGSLTKTLFERFQLREGADPQTFGIGIKELWEVDPAKHSQGLIIHTAGWPMDMSTYGGSFLYHLEDNQIAVGYVIGLDYQNPTLSPFEEFQRFKTHPAIRPFFEGGRRIAYGARALNEGGFQSIPKLSFPGGCLIGCTAGFLNVPKIKGTHTAMKSGMVAAEEVFARIEEDQSANYKPALERTWLWSELHAVRNIRPSFQWGFWGGFVYSAIDTVVFRGRAPWTLHHRHGDHEALKPKRDVRPIVYPKPDGKVSFDRLSSVFISNTNHEENQPAHLKLKDPSVAIRINYELYGAPEQFYCPAGVYEIVKDADGSNPRLQINAQNCVHCKTCDIKDPTQNINWTVPEGGGGPNYPNM</sequence>
<keyword evidence="11 14" id="KW-0411">Iron-sulfur</keyword>
<dbReference type="EMBL" id="BMJQ01000006">
    <property type="protein sequence ID" value="GGF18245.1"/>
    <property type="molecule type" value="Genomic_DNA"/>
</dbReference>
<feature type="domain" description="4Fe-4S ferredoxin-type" evidence="15">
    <location>
        <begin position="501"/>
        <end position="530"/>
    </location>
</feature>
<evidence type="ECO:0000256" key="5">
    <source>
        <dbReference type="ARBA" id="ARBA00022630"/>
    </source>
</evidence>
<dbReference type="Pfam" id="PF13450">
    <property type="entry name" value="NAD_binding_8"/>
    <property type="match status" value="1"/>
</dbReference>
<dbReference type="PROSITE" id="PS51379">
    <property type="entry name" value="4FE4S_FER_2"/>
    <property type="match status" value="1"/>
</dbReference>
<keyword evidence="9 14" id="KW-0560">Oxidoreductase</keyword>